<comment type="caution">
    <text evidence="1">The sequence shown here is derived from an EMBL/GenBank/DDBJ whole genome shotgun (WGS) entry which is preliminary data.</text>
</comment>
<proteinExistence type="predicted"/>
<evidence type="ECO:0000313" key="1">
    <source>
        <dbReference type="EMBL" id="KKK58499.1"/>
    </source>
</evidence>
<name>A0A0F8YWR5_9ZZZZ</name>
<sequence>MLTQYLDETRRLLQNPPAPVTLFSDADLTAFINTSRGILAGEVECIRVLGTLALSAPTRSYALSAADIGVSATTGINTPFKANQATVDVGDGEMPLMSKPWAWFQSYLLGEVIPTEGQPTTWAQLKQGIAATLYFYPLPDTTFTVNLDCVCEPIDLTDNNTVEAIPYPFTDAVPFLAAYYAYMSVQRQDHADTMMTRYRDELTKGRATSTPAVLPTNYSQIPDPTIINKLGLPSNRGGQ</sequence>
<organism evidence="1">
    <name type="scientific">marine sediment metagenome</name>
    <dbReference type="NCBI Taxonomy" id="412755"/>
    <lineage>
        <taxon>unclassified sequences</taxon>
        <taxon>metagenomes</taxon>
        <taxon>ecological metagenomes</taxon>
    </lineage>
</organism>
<reference evidence="1" key="1">
    <citation type="journal article" date="2015" name="Nature">
        <title>Complex archaea that bridge the gap between prokaryotes and eukaryotes.</title>
        <authorList>
            <person name="Spang A."/>
            <person name="Saw J.H."/>
            <person name="Jorgensen S.L."/>
            <person name="Zaremba-Niedzwiedzka K."/>
            <person name="Martijn J."/>
            <person name="Lind A.E."/>
            <person name="van Eijk R."/>
            <person name="Schleper C."/>
            <person name="Guy L."/>
            <person name="Ettema T.J."/>
        </authorList>
    </citation>
    <scope>NUCLEOTIDE SEQUENCE</scope>
</reference>
<accession>A0A0F8YWR5</accession>
<dbReference type="AlphaFoldDB" id="A0A0F8YWR5"/>
<dbReference type="EMBL" id="LAZR01063951">
    <property type="protein sequence ID" value="KKK58499.1"/>
    <property type="molecule type" value="Genomic_DNA"/>
</dbReference>
<gene>
    <name evidence="1" type="ORF">LCGC14_3043820</name>
</gene>
<protein>
    <submittedName>
        <fullName evidence="1">Uncharacterized protein</fullName>
    </submittedName>
</protein>